<reference evidence="2" key="2">
    <citation type="journal article" date="2023" name="IMA Fungus">
        <title>Comparative genomic study of the Penicillium genus elucidates a diverse pangenome and 15 lateral gene transfer events.</title>
        <authorList>
            <person name="Petersen C."/>
            <person name="Sorensen T."/>
            <person name="Nielsen M.R."/>
            <person name="Sondergaard T.E."/>
            <person name="Sorensen J.L."/>
            <person name="Fitzpatrick D.A."/>
            <person name="Frisvad J.C."/>
            <person name="Nielsen K.L."/>
        </authorList>
    </citation>
    <scope>NUCLEOTIDE SEQUENCE</scope>
    <source>
        <strain evidence="2">IBT 21917</strain>
    </source>
</reference>
<keyword evidence="3" id="KW-1185">Reference proteome</keyword>
<sequence>MSRPASVCQQWLQLNRSLSSVPPALRPRPNIAPCANLRVPNKNDLPAARLFHTTSPRLAQRKPSPAPSTRMKMRASQPRGTSKPQARINDPDKDGLFQYRLAGYESAAKILKDFDDLAEWQYDKAKKEGFLPSQISFKTYRDVSTKLISTMYTSGPSAQAIRAISIDVDTVSRIGHLMSHFNPLVRDWIFSASAAAGARMPVCLVAARLLKDNALSFHSKWAQEVEKFAEEEFPPAIVLQAKILGQRGMLEEAIALLETKILPFISPRGLNQSPFEDITLSGGVELPHKVYALLHGAYDLKYGSPESRKKADDAIRVAAMEYHDAEALMDCASVAMDENDLDKYEECMSMAATAGIPKACLYLANFYYLTFHGKYATRGERKSGSLASTSPPKSSAATTNSLATSAVDMAGPVVTWISSFFGKSLSRKEYHGLAVDWYYLACKHGETRAAFMLGLIWREDGYELDGRLLLDEARMEGDADFADKLDALKRNWYNKEYEPRLPKRMLDVR</sequence>
<gene>
    <name evidence="2" type="ORF">N7492_004392</name>
</gene>
<dbReference type="EMBL" id="JAPQKO010000003">
    <property type="protein sequence ID" value="KAJ5171799.1"/>
    <property type="molecule type" value="Genomic_DNA"/>
</dbReference>
<dbReference type="SUPFAM" id="SSF81901">
    <property type="entry name" value="HCP-like"/>
    <property type="match status" value="1"/>
</dbReference>
<comment type="caution">
    <text evidence="2">The sequence shown here is derived from an EMBL/GenBank/DDBJ whole genome shotgun (WGS) entry which is preliminary data.</text>
</comment>
<accession>A0A9W9I9S7</accession>
<evidence type="ECO:0000256" key="1">
    <source>
        <dbReference type="SAM" id="MobiDB-lite"/>
    </source>
</evidence>
<dbReference type="OrthoDB" id="250175at2759"/>
<organism evidence="2 3">
    <name type="scientific">Penicillium capsulatum</name>
    <dbReference type="NCBI Taxonomy" id="69766"/>
    <lineage>
        <taxon>Eukaryota</taxon>
        <taxon>Fungi</taxon>
        <taxon>Dikarya</taxon>
        <taxon>Ascomycota</taxon>
        <taxon>Pezizomycotina</taxon>
        <taxon>Eurotiomycetes</taxon>
        <taxon>Eurotiomycetidae</taxon>
        <taxon>Eurotiales</taxon>
        <taxon>Aspergillaceae</taxon>
        <taxon>Penicillium</taxon>
    </lineage>
</organism>
<protein>
    <submittedName>
        <fullName evidence="2">Uncharacterized protein</fullName>
    </submittedName>
</protein>
<evidence type="ECO:0000313" key="2">
    <source>
        <dbReference type="EMBL" id="KAJ5171799.1"/>
    </source>
</evidence>
<dbReference type="AlphaFoldDB" id="A0A9W9I9S7"/>
<dbReference type="Gene3D" id="1.25.40.10">
    <property type="entry name" value="Tetratricopeptide repeat domain"/>
    <property type="match status" value="1"/>
</dbReference>
<feature type="region of interest" description="Disordered" evidence="1">
    <location>
        <begin position="51"/>
        <end position="93"/>
    </location>
</feature>
<proteinExistence type="predicted"/>
<evidence type="ECO:0000313" key="3">
    <source>
        <dbReference type="Proteomes" id="UP001146351"/>
    </source>
</evidence>
<reference evidence="2" key="1">
    <citation type="submission" date="2022-11" db="EMBL/GenBank/DDBJ databases">
        <authorList>
            <person name="Petersen C."/>
        </authorList>
    </citation>
    <scope>NUCLEOTIDE SEQUENCE</scope>
    <source>
        <strain evidence="2">IBT 21917</strain>
    </source>
</reference>
<dbReference type="InterPro" id="IPR011990">
    <property type="entry name" value="TPR-like_helical_dom_sf"/>
</dbReference>
<name>A0A9W9I9S7_9EURO</name>
<dbReference type="Proteomes" id="UP001146351">
    <property type="component" value="Unassembled WGS sequence"/>
</dbReference>